<reference evidence="10 11" key="1">
    <citation type="submission" date="2016-10" db="EMBL/GenBank/DDBJ databases">
        <authorList>
            <person name="de Groot N.N."/>
        </authorList>
    </citation>
    <scope>NUCLEOTIDE SEQUENCE [LARGE SCALE GENOMIC DNA]</scope>
    <source>
        <strain evidence="10 11">JCM 19513</strain>
    </source>
</reference>
<keyword evidence="3" id="KW-1003">Cell membrane</keyword>
<dbReference type="PANTHER" id="PTHR43166:SF6">
    <property type="entry name" value="PHOSPHONATES IMPORT ATP-BINDING PROTEIN PHNC"/>
    <property type="match status" value="1"/>
</dbReference>
<evidence type="ECO:0000256" key="4">
    <source>
        <dbReference type="ARBA" id="ARBA00022519"/>
    </source>
</evidence>
<evidence type="ECO:0000256" key="6">
    <source>
        <dbReference type="ARBA" id="ARBA00022840"/>
    </source>
</evidence>
<name>A0A1H7GCY1_9GAMM</name>
<evidence type="ECO:0000256" key="3">
    <source>
        <dbReference type="ARBA" id="ARBA00022475"/>
    </source>
</evidence>
<gene>
    <name evidence="10" type="ORF">SAMN05216214_10247</name>
</gene>
<evidence type="ECO:0000259" key="9">
    <source>
        <dbReference type="PROSITE" id="PS50893"/>
    </source>
</evidence>
<dbReference type="GO" id="GO:0005886">
    <property type="term" value="C:plasma membrane"/>
    <property type="evidence" value="ECO:0007669"/>
    <property type="project" value="UniProtKB-SubCell"/>
</dbReference>
<keyword evidence="5" id="KW-0547">Nucleotide-binding</keyword>
<keyword evidence="11" id="KW-1185">Reference proteome</keyword>
<keyword evidence="4" id="KW-0997">Cell inner membrane</keyword>
<dbReference type="STRING" id="1429083.GCA_001885685_02667"/>
<dbReference type="InterPro" id="IPR003439">
    <property type="entry name" value="ABC_transporter-like_ATP-bd"/>
</dbReference>
<feature type="domain" description="ABC transporter" evidence="9">
    <location>
        <begin position="3"/>
        <end position="247"/>
    </location>
</feature>
<dbReference type="InterPro" id="IPR003593">
    <property type="entry name" value="AAA+_ATPase"/>
</dbReference>
<proteinExistence type="predicted"/>
<dbReference type="PROSITE" id="PS00211">
    <property type="entry name" value="ABC_TRANSPORTER_1"/>
    <property type="match status" value="1"/>
</dbReference>
<evidence type="ECO:0000256" key="1">
    <source>
        <dbReference type="ARBA" id="ARBA00004417"/>
    </source>
</evidence>
<dbReference type="InterPro" id="IPR050086">
    <property type="entry name" value="MetN_ABC_transporter-like"/>
</dbReference>
<dbReference type="RefSeq" id="WP_074864491.1">
    <property type="nucleotide sequence ID" value="NZ_FOAS01000002.1"/>
</dbReference>
<dbReference type="PROSITE" id="PS50893">
    <property type="entry name" value="ABC_TRANSPORTER_2"/>
    <property type="match status" value="1"/>
</dbReference>
<evidence type="ECO:0000313" key="11">
    <source>
        <dbReference type="Proteomes" id="UP000185766"/>
    </source>
</evidence>
<protein>
    <submittedName>
        <fullName evidence="10">Phosphonate transport system ATP-binding protein</fullName>
    </submittedName>
</protein>
<evidence type="ECO:0000256" key="8">
    <source>
        <dbReference type="ARBA" id="ARBA00023136"/>
    </source>
</evidence>
<dbReference type="AlphaFoldDB" id="A0A1H7GCY1"/>
<evidence type="ECO:0000256" key="7">
    <source>
        <dbReference type="ARBA" id="ARBA00022967"/>
    </source>
</evidence>
<dbReference type="Proteomes" id="UP000185766">
    <property type="component" value="Unassembled WGS sequence"/>
</dbReference>
<dbReference type="InterPro" id="IPR017871">
    <property type="entry name" value="ABC_transporter-like_CS"/>
</dbReference>
<evidence type="ECO:0000313" key="10">
    <source>
        <dbReference type="EMBL" id="SEK36146.1"/>
    </source>
</evidence>
<evidence type="ECO:0000256" key="2">
    <source>
        <dbReference type="ARBA" id="ARBA00022448"/>
    </source>
</evidence>
<dbReference type="EMBL" id="FOAS01000002">
    <property type="protein sequence ID" value="SEK36146.1"/>
    <property type="molecule type" value="Genomic_DNA"/>
</dbReference>
<keyword evidence="2" id="KW-0813">Transport</keyword>
<comment type="subcellular location">
    <subcellularLocation>
        <location evidence="1">Cell inner membrane</location>
        <topology evidence="1">Peripheral membrane protein</topology>
    </subcellularLocation>
</comment>
<dbReference type="GO" id="GO:0005524">
    <property type="term" value="F:ATP binding"/>
    <property type="evidence" value="ECO:0007669"/>
    <property type="project" value="UniProtKB-KW"/>
</dbReference>
<dbReference type="GO" id="GO:0016887">
    <property type="term" value="F:ATP hydrolysis activity"/>
    <property type="evidence" value="ECO:0007669"/>
    <property type="project" value="InterPro"/>
</dbReference>
<dbReference type="Gene3D" id="3.40.50.300">
    <property type="entry name" value="P-loop containing nucleotide triphosphate hydrolases"/>
    <property type="match status" value="1"/>
</dbReference>
<dbReference type="InterPro" id="IPR027417">
    <property type="entry name" value="P-loop_NTPase"/>
</dbReference>
<accession>A0A1H7GCY1</accession>
<keyword evidence="8" id="KW-0472">Membrane</keyword>
<keyword evidence="6 10" id="KW-0067">ATP-binding</keyword>
<dbReference type="Pfam" id="PF00005">
    <property type="entry name" value="ABC_tran"/>
    <property type="match status" value="1"/>
</dbReference>
<dbReference type="SUPFAM" id="SSF52540">
    <property type="entry name" value="P-loop containing nucleoside triphosphate hydrolases"/>
    <property type="match status" value="1"/>
</dbReference>
<keyword evidence="7" id="KW-1278">Translocase</keyword>
<evidence type="ECO:0000256" key="5">
    <source>
        <dbReference type="ARBA" id="ARBA00022741"/>
    </source>
</evidence>
<sequence length="264" mass="28811">MQLQLTGMGFTHAGSRAGLAPLDLTIAHGEHVAIIGPSGAGKTTLLRLLGCQLKPTQGQYLLDAQAPWQLSARGLRELRSRIGLIHQQPPLPPRQRVISAIGAGRLGQWSLLHSLRNWFSPQDLDGPRRILTQLDISEKLFERCDQLSGGQLQRVGIARVLYQQAQLILADEPVSAMDPHLAQHTLRTLTEQARKHSATLVASLHNVDLALSLFPRVIGLRDGVVAFDLPSNEVSPAQLKALYANERLGSPVPSNPTVIHIPRC</sequence>
<dbReference type="SMART" id="SM00382">
    <property type="entry name" value="AAA"/>
    <property type="match status" value="1"/>
</dbReference>
<dbReference type="PANTHER" id="PTHR43166">
    <property type="entry name" value="AMINO ACID IMPORT ATP-BINDING PROTEIN"/>
    <property type="match status" value="1"/>
</dbReference>
<organism evidence="10 11">
    <name type="scientific">Atopomonas hussainii</name>
    <dbReference type="NCBI Taxonomy" id="1429083"/>
    <lineage>
        <taxon>Bacteria</taxon>
        <taxon>Pseudomonadati</taxon>
        <taxon>Pseudomonadota</taxon>
        <taxon>Gammaproteobacteria</taxon>
        <taxon>Pseudomonadales</taxon>
        <taxon>Pseudomonadaceae</taxon>
        <taxon>Atopomonas</taxon>
    </lineage>
</organism>